<dbReference type="Gene3D" id="1.10.4030.10">
    <property type="entry name" value="Porin chaperone SurA, peptide-binding domain"/>
    <property type="match status" value="1"/>
</dbReference>
<dbReference type="Pfam" id="PF00639">
    <property type="entry name" value="Rotamase"/>
    <property type="match status" value="2"/>
</dbReference>
<name>A0A271J322_9BACT</name>
<dbReference type="SUPFAM" id="SSF54534">
    <property type="entry name" value="FKBP-like"/>
    <property type="match status" value="2"/>
</dbReference>
<feature type="domain" description="PpiC" evidence="4">
    <location>
        <begin position="172"/>
        <end position="278"/>
    </location>
</feature>
<dbReference type="PROSITE" id="PS50198">
    <property type="entry name" value="PPIC_PPIASE_2"/>
    <property type="match status" value="2"/>
</dbReference>
<dbReference type="InterPro" id="IPR046357">
    <property type="entry name" value="PPIase_dom_sf"/>
</dbReference>
<evidence type="ECO:0000259" key="4">
    <source>
        <dbReference type="PROSITE" id="PS50198"/>
    </source>
</evidence>
<feature type="signal peptide" evidence="3">
    <location>
        <begin position="1"/>
        <end position="18"/>
    </location>
</feature>
<sequence length="450" mass="49620">MRPILSALLLVVAAGAVAQPVAPGQRLDGIAAVVGEQVVLYSEVDALVQQTTQGREAPPDLWSRALDRLVDQRIVIARARQDTTLNVTDDIVSQRVDQQVAQLAAQVGGEPQLVQAYGRSIDEIKVSVREDVRDELLLQQYQGRRMREVKVTPGEVRDWFDRIPESERPEVPELVRVAHIVKIPASDEAGEARVRAFAETLRDSILAEQATIEDLANRYSDDPGNTNRDGTQNGGLYTTLRLTDLEPRFQAAAAAAEPGDISPVFETPFGYHVLRVNSRDGNRISFNHILLQVEVGEDEAEAARETLSVLRDSIQAGTPFEAIARRHSEEPQSAARGGYVSVPQTRQRDLSAEGLGPQWRATIDTLEVGEISEPAPVTLADAEGTQAFHIVLLQKRTPAHPLSVTDDYALLSQYALQEKQNEVLQEWVDDLRETVYVDIRAEQYQPPAGG</sequence>
<dbReference type="PANTHER" id="PTHR47637:SF1">
    <property type="entry name" value="CHAPERONE SURA"/>
    <property type="match status" value="1"/>
</dbReference>
<evidence type="ECO:0000313" key="5">
    <source>
        <dbReference type="EMBL" id="PAP77892.1"/>
    </source>
</evidence>
<dbReference type="RefSeq" id="WP_095511564.1">
    <property type="nucleotide sequence ID" value="NZ_MQWD01000001.1"/>
</dbReference>
<reference evidence="5 6" key="1">
    <citation type="submission" date="2016-11" db="EMBL/GenBank/DDBJ databases">
        <title>Study of marine rhodopsin-containing bacteria.</title>
        <authorList>
            <person name="Yoshizawa S."/>
            <person name="Kumagai Y."/>
            <person name="Kogure K."/>
        </authorList>
    </citation>
    <scope>NUCLEOTIDE SEQUENCE [LARGE SCALE GENOMIC DNA]</scope>
    <source>
        <strain evidence="5 6">SAORIC-28</strain>
    </source>
</reference>
<evidence type="ECO:0000256" key="2">
    <source>
        <dbReference type="PROSITE-ProRule" id="PRU00278"/>
    </source>
</evidence>
<keyword evidence="2" id="KW-0697">Rotamase</keyword>
<keyword evidence="1 3" id="KW-0732">Signal</keyword>
<proteinExistence type="predicted"/>
<dbReference type="GO" id="GO:0003755">
    <property type="term" value="F:peptidyl-prolyl cis-trans isomerase activity"/>
    <property type="evidence" value="ECO:0007669"/>
    <property type="project" value="UniProtKB-KW"/>
</dbReference>
<dbReference type="AlphaFoldDB" id="A0A271J322"/>
<evidence type="ECO:0000313" key="6">
    <source>
        <dbReference type="Proteomes" id="UP000216339"/>
    </source>
</evidence>
<dbReference type="Gene3D" id="3.10.50.40">
    <property type="match status" value="2"/>
</dbReference>
<evidence type="ECO:0000256" key="3">
    <source>
        <dbReference type="SAM" id="SignalP"/>
    </source>
</evidence>
<dbReference type="SUPFAM" id="SSF109998">
    <property type="entry name" value="Triger factor/SurA peptide-binding domain-like"/>
    <property type="match status" value="1"/>
</dbReference>
<evidence type="ECO:0000256" key="1">
    <source>
        <dbReference type="ARBA" id="ARBA00022729"/>
    </source>
</evidence>
<feature type="chain" id="PRO_5012741144" description="PpiC domain-containing protein" evidence="3">
    <location>
        <begin position="19"/>
        <end position="450"/>
    </location>
</feature>
<feature type="domain" description="PpiC" evidence="4">
    <location>
        <begin position="281"/>
        <end position="395"/>
    </location>
</feature>
<dbReference type="InterPro" id="IPR027304">
    <property type="entry name" value="Trigger_fact/SurA_dom_sf"/>
</dbReference>
<accession>A0A271J322</accession>
<organism evidence="5 6">
    <name type="scientific">Rubrivirga marina</name>
    <dbReference type="NCBI Taxonomy" id="1196024"/>
    <lineage>
        <taxon>Bacteria</taxon>
        <taxon>Pseudomonadati</taxon>
        <taxon>Rhodothermota</taxon>
        <taxon>Rhodothermia</taxon>
        <taxon>Rhodothermales</taxon>
        <taxon>Rubricoccaceae</taxon>
        <taxon>Rubrivirga</taxon>
    </lineage>
</organism>
<dbReference type="InterPro" id="IPR000297">
    <property type="entry name" value="PPIase_PpiC"/>
</dbReference>
<dbReference type="PANTHER" id="PTHR47637">
    <property type="entry name" value="CHAPERONE SURA"/>
    <property type="match status" value="1"/>
</dbReference>
<dbReference type="InterPro" id="IPR050280">
    <property type="entry name" value="OMP_Chaperone_SurA"/>
</dbReference>
<protein>
    <recommendedName>
        <fullName evidence="4">PpiC domain-containing protein</fullName>
    </recommendedName>
</protein>
<keyword evidence="6" id="KW-1185">Reference proteome</keyword>
<gene>
    <name evidence="5" type="ORF">BSZ37_16310</name>
</gene>
<comment type="caution">
    <text evidence="5">The sequence shown here is derived from an EMBL/GenBank/DDBJ whole genome shotgun (WGS) entry which is preliminary data.</text>
</comment>
<dbReference type="Proteomes" id="UP000216339">
    <property type="component" value="Unassembled WGS sequence"/>
</dbReference>
<dbReference type="OrthoDB" id="14196at2"/>
<dbReference type="EMBL" id="MQWD01000001">
    <property type="protein sequence ID" value="PAP77892.1"/>
    <property type="molecule type" value="Genomic_DNA"/>
</dbReference>
<keyword evidence="2" id="KW-0413">Isomerase</keyword>